<proteinExistence type="inferred from homology"/>
<keyword evidence="3" id="KW-0201">Cytochrome c-type biogenesis</keyword>
<sequence>MRRVLLFLPLAVVIGLGFFLWRGLYLNPKELPSALIGKPVPQFELPWLEKPGQTLTQEALKGKVSLLNIWATWCPSCRTEHPFLMELAHRRGIPIYGVDYKDEVPAANRWLSDLGNPYVANVVDDKGSLGLDLGVYGAPETFIIDKRGVIRYRHAGPLNDAIWKRDLLPVFQQLQGE</sequence>
<dbReference type="PANTHER" id="PTHR42852:SF6">
    <property type="entry name" value="THIOL:DISULFIDE INTERCHANGE PROTEIN DSBE"/>
    <property type="match status" value="1"/>
</dbReference>
<dbReference type="InterPro" id="IPR013766">
    <property type="entry name" value="Thioredoxin_domain"/>
</dbReference>
<keyword evidence="5" id="KW-0676">Redox-active center</keyword>
<organism evidence="7 8">
    <name type="scientific">Marinomonas fungiae</name>
    <dbReference type="NCBI Taxonomy" id="1137284"/>
    <lineage>
        <taxon>Bacteria</taxon>
        <taxon>Pseudomonadati</taxon>
        <taxon>Pseudomonadota</taxon>
        <taxon>Gammaproteobacteria</taxon>
        <taxon>Oceanospirillales</taxon>
        <taxon>Oceanospirillaceae</taxon>
        <taxon>Marinomonas</taxon>
    </lineage>
</organism>
<keyword evidence="4" id="KW-1015">Disulfide bond</keyword>
<evidence type="ECO:0000313" key="8">
    <source>
        <dbReference type="Proteomes" id="UP000182769"/>
    </source>
</evidence>
<dbReference type="PROSITE" id="PS00194">
    <property type="entry name" value="THIOREDOXIN_1"/>
    <property type="match status" value="1"/>
</dbReference>
<dbReference type="Proteomes" id="UP000182769">
    <property type="component" value="Unassembled WGS sequence"/>
</dbReference>
<dbReference type="CDD" id="cd03010">
    <property type="entry name" value="TlpA_like_DsbE"/>
    <property type="match status" value="1"/>
</dbReference>
<name>A0A0K6IUI5_9GAMM</name>
<evidence type="ECO:0000256" key="4">
    <source>
        <dbReference type="ARBA" id="ARBA00023157"/>
    </source>
</evidence>
<comment type="similarity">
    <text evidence="2">Belongs to the thioredoxin family. DsbE subfamily.</text>
</comment>
<dbReference type="PANTHER" id="PTHR42852">
    <property type="entry name" value="THIOL:DISULFIDE INTERCHANGE PROTEIN DSBE"/>
    <property type="match status" value="1"/>
</dbReference>
<dbReference type="GO" id="GO:0030288">
    <property type="term" value="C:outer membrane-bounded periplasmic space"/>
    <property type="evidence" value="ECO:0007669"/>
    <property type="project" value="InterPro"/>
</dbReference>
<dbReference type="Gene3D" id="3.40.30.10">
    <property type="entry name" value="Glutaredoxin"/>
    <property type="match status" value="1"/>
</dbReference>
<dbReference type="OrthoDB" id="9799347at2"/>
<dbReference type="EMBL" id="CYHG01000021">
    <property type="protein sequence ID" value="CUB06729.1"/>
    <property type="molecule type" value="Genomic_DNA"/>
</dbReference>
<dbReference type="GO" id="GO:0005886">
    <property type="term" value="C:plasma membrane"/>
    <property type="evidence" value="ECO:0007669"/>
    <property type="project" value="UniProtKB-SubCell"/>
</dbReference>
<dbReference type="Pfam" id="PF08534">
    <property type="entry name" value="Redoxin"/>
    <property type="match status" value="1"/>
</dbReference>
<dbReference type="InterPro" id="IPR004799">
    <property type="entry name" value="Periplasmic_diS_OxRdtase_DsbE"/>
</dbReference>
<evidence type="ECO:0000256" key="5">
    <source>
        <dbReference type="ARBA" id="ARBA00023284"/>
    </source>
</evidence>
<gene>
    <name evidence="7" type="ORF">Ga0061065_12137</name>
</gene>
<dbReference type="RefSeq" id="WP_055464743.1">
    <property type="nucleotide sequence ID" value="NZ_CYHG01000021.1"/>
</dbReference>
<dbReference type="GO" id="GO:0017004">
    <property type="term" value="P:cytochrome complex assembly"/>
    <property type="evidence" value="ECO:0007669"/>
    <property type="project" value="UniProtKB-KW"/>
</dbReference>
<accession>A0A0K6IUI5</accession>
<evidence type="ECO:0000256" key="2">
    <source>
        <dbReference type="ARBA" id="ARBA00007758"/>
    </source>
</evidence>
<dbReference type="InterPro" id="IPR036249">
    <property type="entry name" value="Thioredoxin-like_sf"/>
</dbReference>
<evidence type="ECO:0000313" key="7">
    <source>
        <dbReference type="EMBL" id="CUB06729.1"/>
    </source>
</evidence>
<dbReference type="InterPro" id="IPR013740">
    <property type="entry name" value="Redoxin"/>
</dbReference>
<evidence type="ECO:0000256" key="1">
    <source>
        <dbReference type="ARBA" id="ARBA00004383"/>
    </source>
</evidence>
<evidence type="ECO:0000256" key="3">
    <source>
        <dbReference type="ARBA" id="ARBA00022748"/>
    </source>
</evidence>
<dbReference type="NCBIfam" id="TIGR00385">
    <property type="entry name" value="dsbE"/>
    <property type="match status" value="1"/>
</dbReference>
<dbReference type="PROSITE" id="PS51352">
    <property type="entry name" value="THIOREDOXIN_2"/>
    <property type="match status" value="1"/>
</dbReference>
<evidence type="ECO:0000259" key="6">
    <source>
        <dbReference type="PROSITE" id="PS51352"/>
    </source>
</evidence>
<comment type="subcellular location">
    <subcellularLocation>
        <location evidence="1">Cell inner membrane</location>
        <topology evidence="1">Single-pass membrane protein</topology>
        <orientation evidence="1">Periplasmic side</orientation>
    </subcellularLocation>
</comment>
<reference evidence="8" key="1">
    <citation type="submission" date="2015-08" db="EMBL/GenBank/DDBJ databases">
        <authorList>
            <person name="Varghese N."/>
        </authorList>
    </citation>
    <scope>NUCLEOTIDE SEQUENCE [LARGE SCALE GENOMIC DNA]</scope>
    <source>
        <strain evidence="8">JCM 18476</strain>
    </source>
</reference>
<dbReference type="InterPro" id="IPR050553">
    <property type="entry name" value="Thioredoxin_ResA/DsbE_sf"/>
</dbReference>
<dbReference type="STRING" id="1137284.GCA_001418205_03761"/>
<keyword evidence="8" id="KW-1185">Reference proteome</keyword>
<dbReference type="AlphaFoldDB" id="A0A0K6IUI5"/>
<feature type="domain" description="Thioredoxin" evidence="6">
    <location>
        <begin position="34"/>
        <end position="176"/>
    </location>
</feature>
<dbReference type="SUPFAM" id="SSF52833">
    <property type="entry name" value="Thioredoxin-like"/>
    <property type="match status" value="1"/>
</dbReference>
<dbReference type="InterPro" id="IPR017937">
    <property type="entry name" value="Thioredoxin_CS"/>
</dbReference>
<protein>
    <submittedName>
        <fullName evidence="7">Periplasmic protein thiol:disulfide oxidoreductases, DsbE subfamily</fullName>
    </submittedName>
</protein>
<dbReference type="GO" id="GO:0015036">
    <property type="term" value="F:disulfide oxidoreductase activity"/>
    <property type="evidence" value="ECO:0007669"/>
    <property type="project" value="InterPro"/>
</dbReference>